<dbReference type="GO" id="GO:0005975">
    <property type="term" value="P:carbohydrate metabolic process"/>
    <property type="evidence" value="ECO:0007669"/>
    <property type="project" value="InterPro"/>
</dbReference>
<evidence type="ECO:0000259" key="7">
    <source>
        <dbReference type="Pfam" id="PF21365"/>
    </source>
</evidence>
<dbReference type="Gene3D" id="3.20.20.80">
    <property type="entry name" value="Glycosidases"/>
    <property type="match status" value="1"/>
</dbReference>
<dbReference type="PANTHER" id="PTHR22762">
    <property type="entry name" value="ALPHA-GLUCOSIDASE"/>
    <property type="match status" value="1"/>
</dbReference>
<dbReference type="SUPFAM" id="SSF51011">
    <property type="entry name" value="Glycosyl hydrolase domain"/>
    <property type="match status" value="1"/>
</dbReference>
<protein>
    <submittedName>
        <fullName evidence="8">Alpha-glucosidase</fullName>
    </submittedName>
</protein>
<evidence type="ECO:0000313" key="8">
    <source>
        <dbReference type="EMBL" id="SES22009.1"/>
    </source>
</evidence>
<name>A0A1H9VKA6_BUTFI</name>
<dbReference type="OrthoDB" id="176168at2"/>
<dbReference type="Pfam" id="PF13802">
    <property type="entry name" value="Gal_mutarotas_2"/>
    <property type="match status" value="1"/>
</dbReference>
<dbReference type="EMBL" id="FOGJ01000023">
    <property type="protein sequence ID" value="SES22009.1"/>
    <property type="molecule type" value="Genomic_DNA"/>
</dbReference>
<dbReference type="InterPro" id="IPR030458">
    <property type="entry name" value="Glyco_hydro_31_AS"/>
</dbReference>
<evidence type="ECO:0000256" key="2">
    <source>
        <dbReference type="ARBA" id="ARBA00022801"/>
    </source>
</evidence>
<evidence type="ECO:0000313" key="9">
    <source>
        <dbReference type="Proteomes" id="UP000182584"/>
    </source>
</evidence>
<dbReference type="SUPFAM" id="SSF74650">
    <property type="entry name" value="Galactose mutarotase-like"/>
    <property type="match status" value="1"/>
</dbReference>
<dbReference type="Pfam" id="PF01055">
    <property type="entry name" value="Glyco_hydro_31_2nd"/>
    <property type="match status" value="1"/>
</dbReference>
<dbReference type="InterPro" id="IPR000322">
    <property type="entry name" value="Glyco_hydro_31_TIM"/>
</dbReference>
<dbReference type="Proteomes" id="UP000182584">
    <property type="component" value="Unassembled WGS sequence"/>
</dbReference>
<comment type="similarity">
    <text evidence="1 4">Belongs to the glycosyl hydrolase 31 family.</text>
</comment>
<dbReference type="InterPro" id="IPR017853">
    <property type="entry name" value="GH"/>
</dbReference>
<proteinExistence type="inferred from homology"/>
<sequence>MVRKYRIGNPIETDSVVTAIELENGPIPYFEKVEDKNELSFHMGKTDRVYGLAETVRGINKRGYIYTSNCSDDPIHTEDKRSLYAAQNFFVLWGKDKGFGMYVDTPGQVSFDIGYTDMDIFSLCFEDFDADIYVIEGDGLKDIVKQFRKIIGKSYIPPRWGFGFGQSRWSYMNEGEVREVVDSYEKQGIPIDSIYLDIDYMERYKDFTISKERFPDFKNFVKEMADKGIHLVPIIDAGVKIEEGYDIYEEGIKGGYFCKKEDNENLVAAVWPGKVHFPDFLNEEARRWFGEKYKILLDYGIDGFWNDMNEPAIFYTEDHLKEVFLQLKDYEGKNLDIRSFFNMQGIVGGLANNPDDYKRFYHEYKGKRYRHDKVHNLFGYNMTRAAGEAFERLSPDKRILMFSRSSYIGMHRYGGVWCGDNKSWWSHLLLNIQQMPALNMCGFLYSGADVGGFGADVTEDLLMRWTEFGIFTPLFRNHSAEGTRRQELYRFSDTESFKNIVNLRYSFIPYLYSEFMKAVNSDGMLFTPPAFEYPDDDMAYEVEDQLFVGDSIMIAPVYRQNATGRYVYLPEEMKLCRFRSYDDYDVEIIDRGHHYISAALNEVLVFIRKGHAFPIAAPATRTEKIDYASLKYECFDCNSEAYDLFIDDGISR</sequence>
<dbReference type="AlphaFoldDB" id="A0A1H9VKA6"/>
<dbReference type="Gene3D" id="2.60.40.4040">
    <property type="match status" value="1"/>
</dbReference>
<dbReference type="CDD" id="cd14752">
    <property type="entry name" value="GH31_N"/>
    <property type="match status" value="1"/>
</dbReference>
<evidence type="ECO:0000256" key="4">
    <source>
        <dbReference type="RuleBase" id="RU361185"/>
    </source>
</evidence>
<evidence type="ECO:0000259" key="5">
    <source>
        <dbReference type="Pfam" id="PF01055"/>
    </source>
</evidence>
<keyword evidence="3 4" id="KW-0326">Glycosidase</keyword>
<dbReference type="GO" id="GO:0004553">
    <property type="term" value="F:hydrolase activity, hydrolyzing O-glycosyl compounds"/>
    <property type="evidence" value="ECO:0007669"/>
    <property type="project" value="InterPro"/>
</dbReference>
<gene>
    <name evidence="8" type="ORF">SAMN04487884_12379</name>
</gene>
<dbReference type="Gene3D" id="2.60.40.1760">
    <property type="entry name" value="glycosyl hydrolase (family 31)"/>
    <property type="match status" value="1"/>
</dbReference>
<feature type="domain" description="Glycoside hydrolase family 31 N-terminal" evidence="6">
    <location>
        <begin position="38"/>
        <end position="112"/>
    </location>
</feature>
<evidence type="ECO:0000256" key="3">
    <source>
        <dbReference type="ARBA" id="ARBA00023295"/>
    </source>
</evidence>
<dbReference type="InterPro" id="IPR025887">
    <property type="entry name" value="Glyco_hydro_31_N_dom"/>
</dbReference>
<dbReference type="CDD" id="cd06604">
    <property type="entry name" value="GH31_glucosidase_II_MalA"/>
    <property type="match status" value="1"/>
</dbReference>
<reference evidence="8 9" key="1">
    <citation type="submission" date="2016-10" db="EMBL/GenBank/DDBJ databases">
        <authorList>
            <person name="de Groot N.N."/>
        </authorList>
    </citation>
    <scope>NUCLEOTIDE SEQUENCE [LARGE SCALE GENOMIC DNA]</scope>
    <source>
        <strain evidence="8 9">AR40</strain>
    </source>
</reference>
<dbReference type="SUPFAM" id="SSF51445">
    <property type="entry name" value="(Trans)glycosidases"/>
    <property type="match status" value="1"/>
</dbReference>
<dbReference type="InterPro" id="IPR048395">
    <property type="entry name" value="Glyco_hydro_31_C"/>
</dbReference>
<evidence type="ECO:0000259" key="6">
    <source>
        <dbReference type="Pfam" id="PF13802"/>
    </source>
</evidence>
<feature type="domain" description="Glycosyl hydrolase family 31 C-terminal" evidence="7">
    <location>
        <begin position="525"/>
        <end position="611"/>
    </location>
</feature>
<dbReference type="PROSITE" id="PS00129">
    <property type="entry name" value="GLYCOSYL_HYDROL_F31_1"/>
    <property type="match status" value="1"/>
</dbReference>
<organism evidence="8 9">
    <name type="scientific">Butyrivibrio fibrisolvens</name>
    <dbReference type="NCBI Taxonomy" id="831"/>
    <lineage>
        <taxon>Bacteria</taxon>
        <taxon>Bacillati</taxon>
        <taxon>Bacillota</taxon>
        <taxon>Clostridia</taxon>
        <taxon>Lachnospirales</taxon>
        <taxon>Lachnospiraceae</taxon>
        <taxon>Butyrivibrio</taxon>
    </lineage>
</organism>
<evidence type="ECO:0000256" key="1">
    <source>
        <dbReference type="ARBA" id="ARBA00007806"/>
    </source>
</evidence>
<dbReference type="RefSeq" id="WP_074757752.1">
    <property type="nucleotide sequence ID" value="NZ_FOGJ01000023.1"/>
</dbReference>
<dbReference type="GO" id="GO:0030246">
    <property type="term" value="F:carbohydrate binding"/>
    <property type="evidence" value="ECO:0007669"/>
    <property type="project" value="InterPro"/>
</dbReference>
<keyword evidence="2 4" id="KW-0378">Hydrolase</keyword>
<dbReference type="InterPro" id="IPR011013">
    <property type="entry name" value="Gal_mutarotase_sf_dom"/>
</dbReference>
<feature type="domain" description="Glycoside hydrolase family 31 TIM barrel" evidence="5">
    <location>
        <begin position="155"/>
        <end position="513"/>
    </location>
</feature>
<accession>A0A1H9VKA6</accession>
<dbReference type="PANTHER" id="PTHR22762:SF120">
    <property type="entry name" value="HETEROGLYCAN GLUCOSIDASE 1"/>
    <property type="match status" value="1"/>
</dbReference>
<dbReference type="Pfam" id="PF21365">
    <property type="entry name" value="Glyco_hydro_31_3rd"/>
    <property type="match status" value="1"/>
</dbReference>